<accession>A0AAJ7UK37</accession>
<dbReference type="InterPro" id="IPR004031">
    <property type="entry name" value="PMP22/EMP/MP20/Claudin"/>
</dbReference>
<keyword evidence="11" id="KW-0732">Signal</keyword>
<keyword evidence="9 10" id="KW-0472">Membrane</keyword>
<keyword evidence="5" id="KW-1003">Cell membrane</keyword>
<protein>
    <submittedName>
        <fullName evidence="13">Claudin-7-like</fullName>
    </submittedName>
</protein>
<dbReference type="GO" id="GO:0005886">
    <property type="term" value="C:plasma membrane"/>
    <property type="evidence" value="ECO:0007669"/>
    <property type="project" value="UniProtKB-SubCell"/>
</dbReference>
<evidence type="ECO:0000313" key="13">
    <source>
        <dbReference type="RefSeq" id="XP_032836178.1"/>
    </source>
</evidence>
<dbReference type="AlphaFoldDB" id="A0AAJ7UK37"/>
<keyword evidence="12" id="KW-1185">Reference proteome</keyword>
<keyword evidence="7" id="KW-0965">Cell junction</keyword>
<evidence type="ECO:0000313" key="12">
    <source>
        <dbReference type="Proteomes" id="UP001318040"/>
    </source>
</evidence>
<evidence type="ECO:0000256" key="7">
    <source>
        <dbReference type="ARBA" id="ARBA00022949"/>
    </source>
</evidence>
<dbReference type="PRINTS" id="PR01077">
    <property type="entry name" value="CLAUDIN"/>
</dbReference>
<keyword evidence="4" id="KW-0796">Tight junction</keyword>
<sequence>MGSMGSEVLGLVLCLLGLVGLVVSTVCDEWKTTSRGAAVIVTTWIYQGLWKMCAGNAMGSVTCKRNFTLMGVPLHLKVCQGLMVLSLVMGHLGTVLALLGIKCSRFGGPNWRLKARIVASAGALYLITGLSSMVALSFYAHRITVDFYNPNLLGARFEYGWCLYMGWASSILCIIGAIIKCSSCYGVKDDTHNMALQQQPRYSTAPTEFMNADKASVYSALTHNTQQHQQQRKDSAFSIGGIAPDLRKVSYFSTATEVGVGPTGVVWNGAPGRRVSDAALLEVDRVVGPGDSSEEARRGSVMSYGRNAYV</sequence>
<dbReference type="RefSeq" id="XP_032836178.1">
    <property type="nucleotide sequence ID" value="XM_032980287.1"/>
</dbReference>
<evidence type="ECO:0000256" key="10">
    <source>
        <dbReference type="SAM" id="Phobius"/>
    </source>
</evidence>
<feature type="chain" id="PRO_5042516453" evidence="11">
    <location>
        <begin position="25"/>
        <end position="310"/>
    </location>
</feature>
<evidence type="ECO:0000256" key="11">
    <source>
        <dbReference type="SAM" id="SignalP"/>
    </source>
</evidence>
<name>A0AAJ7UK37_PETMA</name>
<keyword evidence="6 10" id="KW-0812">Transmembrane</keyword>
<keyword evidence="8 10" id="KW-1133">Transmembrane helix</keyword>
<dbReference type="GO" id="GO:0005198">
    <property type="term" value="F:structural molecule activity"/>
    <property type="evidence" value="ECO:0007669"/>
    <property type="project" value="InterPro"/>
</dbReference>
<feature type="transmembrane region" description="Helical" evidence="10">
    <location>
        <begin position="82"/>
        <end position="101"/>
    </location>
</feature>
<evidence type="ECO:0000256" key="3">
    <source>
        <dbReference type="ARBA" id="ARBA00008295"/>
    </source>
</evidence>
<comment type="subcellular location">
    <subcellularLocation>
        <location evidence="1">Cell junction</location>
        <location evidence="1">Tight junction</location>
    </subcellularLocation>
    <subcellularLocation>
        <location evidence="2">Cell membrane</location>
        <topology evidence="2">Multi-pass membrane protein</topology>
    </subcellularLocation>
</comment>
<dbReference type="InterPro" id="IPR006187">
    <property type="entry name" value="Claudin"/>
</dbReference>
<dbReference type="PROSITE" id="PS01346">
    <property type="entry name" value="CLAUDIN"/>
    <property type="match status" value="1"/>
</dbReference>
<evidence type="ECO:0000256" key="4">
    <source>
        <dbReference type="ARBA" id="ARBA00022427"/>
    </source>
</evidence>
<proteinExistence type="inferred from homology"/>
<evidence type="ECO:0000256" key="1">
    <source>
        <dbReference type="ARBA" id="ARBA00004435"/>
    </source>
</evidence>
<evidence type="ECO:0000256" key="8">
    <source>
        <dbReference type="ARBA" id="ARBA00022989"/>
    </source>
</evidence>
<dbReference type="Proteomes" id="UP001318040">
    <property type="component" value="Chromosome 64"/>
</dbReference>
<evidence type="ECO:0000256" key="5">
    <source>
        <dbReference type="ARBA" id="ARBA00022475"/>
    </source>
</evidence>
<feature type="transmembrane region" description="Helical" evidence="10">
    <location>
        <begin position="161"/>
        <end position="179"/>
    </location>
</feature>
<evidence type="ECO:0000256" key="2">
    <source>
        <dbReference type="ARBA" id="ARBA00004651"/>
    </source>
</evidence>
<dbReference type="Pfam" id="PF00822">
    <property type="entry name" value="PMP22_Claudin"/>
    <property type="match status" value="1"/>
</dbReference>
<dbReference type="KEGG" id="pmrn:116957863"/>
<reference evidence="13" key="1">
    <citation type="submission" date="2025-08" db="UniProtKB">
        <authorList>
            <consortium name="RefSeq"/>
        </authorList>
    </citation>
    <scope>IDENTIFICATION</scope>
    <source>
        <tissue evidence="13">Sperm</tissue>
    </source>
</reference>
<organism evidence="12 13">
    <name type="scientific">Petromyzon marinus</name>
    <name type="common">Sea lamprey</name>
    <dbReference type="NCBI Taxonomy" id="7757"/>
    <lineage>
        <taxon>Eukaryota</taxon>
        <taxon>Metazoa</taxon>
        <taxon>Chordata</taxon>
        <taxon>Craniata</taxon>
        <taxon>Vertebrata</taxon>
        <taxon>Cyclostomata</taxon>
        <taxon>Hyperoartia</taxon>
        <taxon>Petromyzontiformes</taxon>
        <taxon>Petromyzontidae</taxon>
        <taxon>Petromyzon</taxon>
    </lineage>
</organism>
<gene>
    <name evidence="13" type="primary">LOC116957863</name>
</gene>
<dbReference type="InterPro" id="IPR017974">
    <property type="entry name" value="Claudin_CS"/>
</dbReference>
<dbReference type="Gene3D" id="1.20.140.150">
    <property type="match status" value="1"/>
</dbReference>
<evidence type="ECO:0000256" key="9">
    <source>
        <dbReference type="ARBA" id="ARBA00023136"/>
    </source>
</evidence>
<comment type="similarity">
    <text evidence="3">Belongs to the claudin family.</text>
</comment>
<evidence type="ECO:0000256" key="6">
    <source>
        <dbReference type="ARBA" id="ARBA00022692"/>
    </source>
</evidence>
<feature type="signal peptide" evidence="11">
    <location>
        <begin position="1"/>
        <end position="24"/>
    </location>
</feature>
<dbReference type="PANTHER" id="PTHR12002">
    <property type="entry name" value="CLAUDIN"/>
    <property type="match status" value="1"/>
</dbReference>
<dbReference type="GO" id="GO:0005923">
    <property type="term" value="C:bicellular tight junction"/>
    <property type="evidence" value="ECO:0007669"/>
    <property type="project" value="UniProtKB-SubCell"/>
</dbReference>
<feature type="transmembrane region" description="Helical" evidence="10">
    <location>
        <begin position="122"/>
        <end position="141"/>
    </location>
</feature>